<dbReference type="STRING" id="1963862.B4O97_06080"/>
<keyword evidence="8" id="KW-1185">Reference proteome</keyword>
<dbReference type="AlphaFoldDB" id="A0A1Y1S1J9"/>
<protein>
    <recommendedName>
        <fullName evidence="9">Hydroxyacid dehydrogenase</fullName>
    </recommendedName>
</protein>
<comment type="caution">
    <text evidence="7">The sequence shown here is derived from an EMBL/GenBank/DDBJ whole genome shotgun (WGS) entry which is preliminary data.</text>
</comment>
<dbReference type="GO" id="GO:0016618">
    <property type="term" value="F:hydroxypyruvate reductase [NAD(P)H] activity"/>
    <property type="evidence" value="ECO:0007669"/>
    <property type="project" value="TreeGrafter"/>
</dbReference>
<dbReference type="GO" id="GO:0005829">
    <property type="term" value="C:cytosol"/>
    <property type="evidence" value="ECO:0007669"/>
    <property type="project" value="TreeGrafter"/>
</dbReference>
<dbReference type="EMBL" id="MWQY01000005">
    <property type="protein sequence ID" value="ORC36630.1"/>
    <property type="molecule type" value="Genomic_DNA"/>
</dbReference>
<dbReference type="SUPFAM" id="SSF52283">
    <property type="entry name" value="Formate/glycerate dehydrogenase catalytic domain-like"/>
    <property type="match status" value="1"/>
</dbReference>
<evidence type="ECO:0000256" key="4">
    <source>
        <dbReference type="RuleBase" id="RU003719"/>
    </source>
</evidence>
<accession>A0A1Y1S1J9</accession>
<dbReference type="InterPro" id="IPR036291">
    <property type="entry name" value="NAD(P)-bd_dom_sf"/>
</dbReference>
<dbReference type="Pfam" id="PF02826">
    <property type="entry name" value="2-Hacid_dh_C"/>
    <property type="match status" value="1"/>
</dbReference>
<dbReference type="InterPro" id="IPR029752">
    <property type="entry name" value="D-isomer_DH_CS1"/>
</dbReference>
<gene>
    <name evidence="7" type="ORF">B4O97_06080</name>
</gene>
<dbReference type="SUPFAM" id="SSF51735">
    <property type="entry name" value="NAD(P)-binding Rossmann-fold domains"/>
    <property type="match status" value="1"/>
</dbReference>
<name>A0A1Y1S1J9_9SPIO</name>
<evidence type="ECO:0000259" key="6">
    <source>
        <dbReference type="Pfam" id="PF02826"/>
    </source>
</evidence>
<dbReference type="FunFam" id="3.40.50.720:FF:000203">
    <property type="entry name" value="D-3-phosphoglycerate dehydrogenase (SerA)"/>
    <property type="match status" value="1"/>
</dbReference>
<dbReference type="Pfam" id="PF00389">
    <property type="entry name" value="2-Hacid_dh"/>
    <property type="match status" value="1"/>
</dbReference>
<organism evidence="7 8">
    <name type="scientific">Marispirochaeta aestuarii</name>
    <dbReference type="NCBI Taxonomy" id="1963862"/>
    <lineage>
        <taxon>Bacteria</taxon>
        <taxon>Pseudomonadati</taxon>
        <taxon>Spirochaetota</taxon>
        <taxon>Spirochaetia</taxon>
        <taxon>Spirochaetales</taxon>
        <taxon>Spirochaetaceae</taxon>
        <taxon>Marispirochaeta</taxon>
    </lineage>
</organism>
<evidence type="ECO:0000259" key="5">
    <source>
        <dbReference type="Pfam" id="PF00389"/>
    </source>
</evidence>
<comment type="similarity">
    <text evidence="1 4">Belongs to the D-isomer specific 2-hydroxyacid dehydrogenase family.</text>
</comment>
<feature type="domain" description="D-isomer specific 2-hydroxyacid dehydrogenase catalytic" evidence="5">
    <location>
        <begin position="49"/>
        <end position="334"/>
    </location>
</feature>
<dbReference type="PANTHER" id="PTHR10996">
    <property type="entry name" value="2-HYDROXYACID DEHYDROGENASE-RELATED"/>
    <property type="match status" value="1"/>
</dbReference>
<dbReference type="InterPro" id="IPR006139">
    <property type="entry name" value="D-isomer_2_OHA_DH_cat_dom"/>
</dbReference>
<evidence type="ECO:0000313" key="8">
    <source>
        <dbReference type="Proteomes" id="UP000192343"/>
    </source>
</evidence>
<evidence type="ECO:0008006" key="9">
    <source>
        <dbReference type="Google" id="ProtNLM"/>
    </source>
</evidence>
<reference evidence="7 8" key="1">
    <citation type="submission" date="2017-03" db="EMBL/GenBank/DDBJ databases">
        <title>Draft Genome sequence of Marispirochaeta sp. strain JC444.</title>
        <authorList>
            <person name="Shivani Y."/>
            <person name="Subhash Y."/>
            <person name="Sasikala C."/>
            <person name="Ramana C."/>
        </authorList>
    </citation>
    <scope>NUCLEOTIDE SEQUENCE [LARGE SCALE GENOMIC DNA]</scope>
    <source>
        <strain evidence="7 8">JC444</strain>
    </source>
</reference>
<dbReference type="Gene3D" id="3.40.50.720">
    <property type="entry name" value="NAD(P)-binding Rossmann-like Domain"/>
    <property type="match status" value="2"/>
</dbReference>
<dbReference type="PANTHER" id="PTHR10996:SF178">
    <property type="entry name" value="2-HYDROXYACID DEHYDROGENASE YGL185C-RELATED"/>
    <property type="match status" value="1"/>
</dbReference>
<dbReference type="InterPro" id="IPR006140">
    <property type="entry name" value="D-isomer_DH_NAD-bd"/>
</dbReference>
<evidence type="ECO:0000313" key="7">
    <source>
        <dbReference type="EMBL" id="ORC36630.1"/>
    </source>
</evidence>
<feature type="domain" description="D-isomer specific 2-hydroxyacid dehydrogenase NAD-binding" evidence="6">
    <location>
        <begin position="131"/>
        <end position="303"/>
    </location>
</feature>
<evidence type="ECO:0000256" key="3">
    <source>
        <dbReference type="ARBA" id="ARBA00023027"/>
    </source>
</evidence>
<dbReference type="CDD" id="cd12172">
    <property type="entry name" value="PGDH_like_2"/>
    <property type="match status" value="1"/>
</dbReference>
<dbReference type="InterPro" id="IPR050223">
    <property type="entry name" value="D-isomer_2-hydroxyacid_DH"/>
</dbReference>
<keyword evidence="3" id="KW-0520">NAD</keyword>
<dbReference type="GO" id="GO:0051287">
    <property type="term" value="F:NAD binding"/>
    <property type="evidence" value="ECO:0007669"/>
    <property type="project" value="InterPro"/>
</dbReference>
<dbReference type="Proteomes" id="UP000192343">
    <property type="component" value="Unassembled WGS sequence"/>
</dbReference>
<dbReference type="GO" id="GO:0030267">
    <property type="term" value="F:glyoxylate reductase (NADPH) activity"/>
    <property type="evidence" value="ECO:0007669"/>
    <property type="project" value="TreeGrafter"/>
</dbReference>
<dbReference type="InterPro" id="IPR029753">
    <property type="entry name" value="D-isomer_DH_CS"/>
</dbReference>
<keyword evidence="2 4" id="KW-0560">Oxidoreductase</keyword>
<sequence>MVVDSKVHRKEISNMAEQQEILVTMATNLRDILYDHMEKRISSAGFKLNAVFSDTPLEDAKLKEKIKNAAGFIVSLEKVNDDLLKGAKNLKVVSKYGVGTDNIDLAAAESHGVEIANCPGSNSNAVAELVIGLMITMSRNTQNLCDRLREGRWTTEVGFELAGKRVGILGFGNIGRRVAKYLKPFTGDILVYDVFVDRKAEGEYGVRYTSVDEIIETSDYITLHLPLLPETRHLIDKDSLARMKKGVYLINAARGGVVDEDALFDAVVSGRVAGAGVDAFEFEPPTASRMLKDERFIVLPHIGAATVEASFNMVNMAIDNVLSVLAGKGNPHPVRMV</sequence>
<evidence type="ECO:0000256" key="1">
    <source>
        <dbReference type="ARBA" id="ARBA00005854"/>
    </source>
</evidence>
<evidence type="ECO:0000256" key="2">
    <source>
        <dbReference type="ARBA" id="ARBA00023002"/>
    </source>
</evidence>
<dbReference type="PROSITE" id="PS00065">
    <property type="entry name" value="D_2_HYDROXYACID_DH_1"/>
    <property type="match status" value="1"/>
</dbReference>
<proteinExistence type="inferred from homology"/>
<dbReference type="PROSITE" id="PS00671">
    <property type="entry name" value="D_2_HYDROXYACID_DH_3"/>
    <property type="match status" value="1"/>
</dbReference>